<feature type="domain" description="Flagellin C-terminal" evidence="5">
    <location>
        <begin position="431"/>
        <end position="514"/>
    </location>
</feature>
<dbReference type="GO" id="GO:0009288">
    <property type="term" value="C:bacterial-type flagellum"/>
    <property type="evidence" value="ECO:0007669"/>
    <property type="project" value="UniProtKB-SubCell"/>
</dbReference>
<evidence type="ECO:0000313" key="7">
    <source>
        <dbReference type="Proteomes" id="UP000267841"/>
    </source>
</evidence>
<evidence type="ECO:0000259" key="5">
    <source>
        <dbReference type="Pfam" id="PF00700"/>
    </source>
</evidence>
<dbReference type="SUPFAM" id="SSF64518">
    <property type="entry name" value="Phase 1 flagellin"/>
    <property type="match status" value="1"/>
</dbReference>
<keyword evidence="6" id="KW-0966">Cell projection</keyword>
<dbReference type="Gene3D" id="1.20.1330.10">
    <property type="entry name" value="f41 fragment of flagellin, N-terminal domain"/>
    <property type="match status" value="2"/>
</dbReference>
<dbReference type="GO" id="GO:0005198">
    <property type="term" value="F:structural molecule activity"/>
    <property type="evidence" value="ECO:0007669"/>
    <property type="project" value="UniProtKB-UniRule"/>
</dbReference>
<protein>
    <recommendedName>
        <fullName evidence="3">Flagellin</fullName>
    </recommendedName>
</protein>
<sequence length="515" mass="54137">MALRINFNYEAAVTHTALKQNERLMNKSLLRLSTGLRILNAADDSAGLFIADQLAVVSAGLEQGNRNIQTGISALQIAENSSGQIYNKLKEIYVKAENAANDINDPNARAALQKEISNLVDAIQKIGTDTEYNGIKLLDGTFAGKSIHYGPRYGQTVTVNIGDVRAQSLGAYIVSGNGGVYTSAADKPITGLETDKDDYALANGEELRVGGQVVLQGTATTVLVDAATAANNINNDATLQAAGIEAVAKNKSTGADFTGVVSGDAGDTVTLHFYVGARDITSPNFSITGVTTTTTLSDLVTQINSQASATGTPITARAENGKLVLETTNGETIAIEAEVTADAGSNNNVAVNFSQLIEGASDVTGLADTQKAYAVKVGELQIYGTDSFVVNESGIDIVGGSGPDTSITATLNNLYSIDVSTNSGAETALLIIKKAIQKVDTVRSEIGAVMNNLQTIFDAQKVAQDNTNEAENVIRNVDFAEEMKNFTTMQIRMQSGVAMLAQANTLPQLVLQLLR</sequence>
<evidence type="ECO:0000259" key="4">
    <source>
        <dbReference type="Pfam" id="PF00669"/>
    </source>
</evidence>
<dbReference type="PANTHER" id="PTHR42792:SF2">
    <property type="entry name" value="FLAGELLIN"/>
    <property type="match status" value="1"/>
</dbReference>
<dbReference type="RefSeq" id="WP_121008583.1">
    <property type="nucleotide sequence ID" value="NZ_RCCJ01000001.1"/>
</dbReference>
<comment type="similarity">
    <text evidence="1 3">Belongs to the bacterial flagellin family.</text>
</comment>
<reference evidence="6 7" key="1">
    <citation type="submission" date="2018-10" db="EMBL/GenBank/DDBJ databases">
        <title>Genomic Encyclopedia of Archaeal and Bacterial Type Strains, Phase II (KMG-II): from individual species to whole genera.</title>
        <authorList>
            <person name="Goeker M."/>
        </authorList>
    </citation>
    <scope>NUCLEOTIDE SEQUENCE [LARGE SCALE GENOMIC DNA]</scope>
    <source>
        <strain evidence="6 7">DSM 16510</strain>
    </source>
</reference>
<dbReference type="AlphaFoldDB" id="A0A497XLM0"/>
<gene>
    <name evidence="6" type="ORF">BCF55_0021</name>
</gene>
<dbReference type="PANTHER" id="PTHR42792">
    <property type="entry name" value="FLAGELLIN"/>
    <property type="match status" value="1"/>
</dbReference>
<dbReference type="Gene3D" id="3.30.70.2120">
    <property type="match status" value="1"/>
</dbReference>
<keyword evidence="6" id="KW-0282">Flagellum</keyword>
<dbReference type="Pfam" id="PF00700">
    <property type="entry name" value="Flagellin_C"/>
    <property type="match status" value="1"/>
</dbReference>
<dbReference type="EMBL" id="RCCJ01000001">
    <property type="protein sequence ID" value="RLJ69766.1"/>
    <property type="molecule type" value="Genomic_DNA"/>
</dbReference>
<evidence type="ECO:0000256" key="1">
    <source>
        <dbReference type="ARBA" id="ARBA00005709"/>
    </source>
</evidence>
<keyword evidence="3" id="KW-0964">Secreted</keyword>
<dbReference type="Pfam" id="PF00669">
    <property type="entry name" value="Flagellin_N"/>
    <property type="match status" value="1"/>
</dbReference>
<keyword evidence="7" id="KW-1185">Reference proteome</keyword>
<comment type="caution">
    <text evidence="6">The sequence shown here is derived from an EMBL/GenBank/DDBJ whole genome shotgun (WGS) entry which is preliminary data.</text>
</comment>
<comment type="function">
    <text evidence="3">Flagellin is the subunit protein which polymerizes to form the filaments of bacterial flagella.</text>
</comment>
<dbReference type="GO" id="GO:0005576">
    <property type="term" value="C:extracellular region"/>
    <property type="evidence" value="ECO:0007669"/>
    <property type="project" value="UniProtKB-SubCell"/>
</dbReference>
<accession>A0A497XLM0</accession>
<organism evidence="6 7">
    <name type="scientific">Hydrogenivirga caldilitoris</name>
    <dbReference type="NCBI Taxonomy" id="246264"/>
    <lineage>
        <taxon>Bacteria</taxon>
        <taxon>Pseudomonadati</taxon>
        <taxon>Aquificota</taxon>
        <taxon>Aquificia</taxon>
        <taxon>Aquificales</taxon>
        <taxon>Aquificaceae</taxon>
        <taxon>Hydrogenivirga</taxon>
    </lineage>
</organism>
<evidence type="ECO:0000256" key="3">
    <source>
        <dbReference type="RuleBase" id="RU362073"/>
    </source>
</evidence>
<comment type="subcellular location">
    <subcellularLocation>
        <location evidence="3">Secreted</location>
    </subcellularLocation>
    <subcellularLocation>
        <location evidence="3">Bacterial flagellum</location>
    </subcellularLocation>
</comment>
<dbReference type="OrthoDB" id="9796789at2"/>
<feature type="domain" description="Flagellin N-terminal" evidence="4">
    <location>
        <begin position="5"/>
        <end position="142"/>
    </location>
</feature>
<name>A0A497XLM0_9AQUI</name>
<dbReference type="PRINTS" id="PR00207">
    <property type="entry name" value="FLAGELLIN"/>
</dbReference>
<keyword evidence="2 3" id="KW-0975">Bacterial flagellum</keyword>
<dbReference type="InterPro" id="IPR046358">
    <property type="entry name" value="Flagellin_C"/>
</dbReference>
<evidence type="ECO:0000256" key="2">
    <source>
        <dbReference type="ARBA" id="ARBA00023143"/>
    </source>
</evidence>
<keyword evidence="6" id="KW-0969">Cilium</keyword>
<dbReference type="Proteomes" id="UP000267841">
    <property type="component" value="Unassembled WGS sequence"/>
</dbReference>
<proteinExistence type="inferred from homology"/>
<dbReference type="InterPro" id="IPR001492">
    <property type="entry name" value="Flagellin"/>
</dbReference>
<dbReference type="InterPro" id="IPR001029">
    <property type="entry name" value="Flagellin_N"/>
</dbReference>
<evidence type="ECO:0000313" key="6">
    <source>
        <dbReference type="EMBL" id="RLJ69766.1"/>
    </source>
</evidence>